<evidence type="ECO:0000256" key="4">
    <source>
        <dbReference type="ARBA" id="ARBA00022448"/>
    </source>
</evidence>
<name>A0A2H9T8H3_9ZZZZ</name>
<evidence type="ECO:0000256" key="7">
    <source>
        <dbReference type="ARBA" id="ARBA00022989"/>
    </source>
</evidence>
<dbReference type="InterPro" id="IPR002528">
    <property type="entry name" value="MATE_fam"/>
</dbReference>
<sequence>MNSEKQDHNSELSRLPVSKLFWRYTIPAVAAMLVNGLYSTIDGIFIGRAIGAEGLAAINLIWPLFGLIIGLGIMIGVGTAAHCSIAKGQENYRKARKMIGNGITLTLITGLLLSIITFTFTKTLLHWMGSSEGPLFDMAVNYLQIIGYGTLFAAAGAGFPIMVRNDERPKLATIIIVTGALLNIFLDYLLIIIIPMGVTGAAVATIIAQTVTTLWSLGYFLSHHAKLRIRLNDLGANLRYYGSILVTGLPSLTMYAYMSFVLALHNHLFLVYGSTVTLAAFSVVGYVQAIYYMMSEGIANGMQPIVSFNKGAHDYANIRKAMKLASLTVLASGITTVLFINIWPEKLALIFNTANSALISETTQGLRLHLFTMFLDGFIVVAAAYFQAMARSIIATIITVGNMLVQLPLLWILPKYLGVLGVWISLPLSNILLAIAVFYVLAKDTKKHLHQPRGRSQLS</sequence>
<feature type="transmembrane region" description="Helical" evidence="10">
    <location>
        <begin position="393"/>
        <end position="414"/>
    </location>
</feature>
<feature type="transmembrane region" description="Helical" evidence="10">
    <location>
        <begin position="21"/>
        <end position="41"/>
    </location>
</feature>
<keyword evidence="5" id="KW-1003">Cell membrane</keyword>
<dbReference type="NCBIfam" id="TIGR00797">
    <property type="entry name" value="matE"/>
    <property type="match status" value="1"/>
</dbReference>
<keyword evidence="8 10" id="KW-0472">Membrane</keyword>
<dbReference type="InterPro" id="IPR048279">
    <property type="entry name" value="MdtK-like"/>
</dbReference>
<dbReference type="Pfam" id="PF01554">
    <property type="entry name" value="MatE"/>
    <property type="match status" value="2"/>
</dbReference>
<feature type="transmembrane region" description="Helical" evidence="10">
    <location>
        <begin position="98"/>
        <end position="120"/>
    </location>
</feature>
<evidence type="ECO:0000256" key="10">
    <source>
        <dbReference type="SAM" id="Phobius"/>
    </source>
</evidence>
<feature type="transmembrane region" description="Helical" evidence="10">
    <location>
        <begin position="368"/>
        <end position="386"/>
    </location>
</feature>
<reference evidence="11" key="1">
    <citation type="journal article" date="2017" name="Appl. Environ. Microbiol.">
        <title>Molecular characterization of an Endozoicomonas-like organism causing infection in king scallop Pecten maximus L.</title>
        <authorList>
            <person name="Cano I."/>
            <person name="van Aerle R."/>
            <person name="Ross S."/>
            <person name="Verner-Jeffreys D.W."/>
            <person name="Paley R.K."/>
            <person name="Rimmer G."/>
            <person name="Ryder D."/>
            <person name="Hooper P."/>
            <person name="Stone D."/>
            <person name="Feist S.W."/>
        </authorList>
    </citation>
    <scope>NUCLEOTIDE SEQUENCE</scope>
</reference>
<evidence type="ECO:0000313" key="11">
    <source>
        <dbReference type="EMBL" id="PJE79504.1"/>
    </source>
</evidence>
<organism evidence="11">
    <name type="scientific">invertebrate metagenome</name>
    <dbReference type="NCBI Taxonomy" id="1711999"/>
    <lineage>
        <taxon>unclassified sequences</taxon>
        <taxon>metagenomes</taxon>
        <taxon>organismal metagenomes</taxon>
    </lineage>
</organism>
<dbReference type="NCBIfam" id="NF007130">
    <property type="entry name" value="PRK09575.1"/>
    <property type="match status" value="1"/>
</dbReference>
<dbReference type="GO" id="GO:0042910">
    <property type="term" value="F:xenobiotic transmembrane transporter activity"/>
    <property type="evidence" value="ECO:0007669"/>
    <property type="project" value="InterPro"/>
</dbReference>
<feature type="transmembrane region" description="Helical" evidence="10">
    <location>
        <begin position="171"/>
        <end position="194"/>
    </location>
</feature>
<dbReference type="InterPro" id="IPR045070">
    <property type="entry name" value="MATE_MepA-like"/>
</dbReference>
<dbReference type="PANTHER" id="PTHR43823:SF3">
    <property type="entry name" value="MULTIDRUG EXPORT PROTEIN MEPA"/>
    <property type="match status" value="1"/>
</dbReference>
<keyword evidence="9" id="KW-0046">Antibiotic resistance</keyword>
<dbReference type="PIRSF" id="PIRSF006603">
    <property type="entry name" value="DinF"/>
    <property type="match status" value="1"/>
</dbReference>
<feature type="transmembrane region" description="Helical" evidence="10">
    <location>
        <begin position="420"/>
        <end position="442"/>
    </location>
</feature>
<dbReference type="AlphaFoldDB" id="A0A2H9T8H3"/>
<dbReference type="CDD" id="cd13143">
    <property type="entry name" value="MATE_MepA_like"/>
    <property type="match status" value="1"/>
</dbReference>
<evidence type="ECO:0000256" key="2">
    <source>
        <dbReference type="ARBA" id="ARBA00008417"/>
    </source>
</evidence>
<feature type="transmembrane region" description="Helical" evidence="10">
    <location>
        <begin position="324"/>
        <end position="343"/>
    </location>
</feature>
<evidence type="ECO:0000256" key="3">
    <source>
        <dbReference type="ARBA" id="ARBA00022106"/>
    </source>
</evidence>
<comment type="subcellular location">
    <subcellularLocation>
        <location evidence="1">Cell membrane</location>
        <topology evidence="1">Multi-pass membrane protein</topology>
    </subcellularLocation>
</comment>
<proteinExistence type="inferred from homology"/>
<feature type="transmembrane region" description="Helical" evidence="10">
    <location>
        <begin position="140"/>
        <end position="159"/>
    </location>
</feature>
<keyword evidence="6 10" id="KW-0812">Transmembrane</keyword>
<feature type="transmembrane region" description="Helical" evidence="10">
    <location>
        <begin position="200"/>
        <end position="221"/>
    </location>
</feature>
<feature type="transmembrane region" description="Helical" evidence="10">
    <location>
        <begin position="269"/>
        <end position="293"/>
    </location>
</feature>
<dbReference type="InterPro" id="IPR051327">
    <property type="entry name" value="MATE_MepA_subfamily"/>
</dbReference>
<dbReference type="GO" id="GO:0015297">
    <property type="term" value="F:antiporter activity"/>
    <property type="evidence" value="ECO:0007669"/>
    <property type="project" value="InterPro"/>
</dbReference>
<evidence type="ECO:0000256" key="8">
    <source>
        <dbReference type="ARBA" id="ARBA00023136"/>
    </source>
</evidence>
<evidence type="ECO:0000256" key="9">
    <source>
        <dbReference type="ARBA" id="ARBA00023251"/>
    </source>
</evidence>
<keyword evidence="7 10" id="KW-1133">Transmembrane helix</keyword>
<feature type="transmembrane region" description="Helical" evidence="10">
    <location>
        <begin position="61"/>
        <end position="86"/>
    </location>
</feature>
<feature type="transmembrane region" description="Helical" evidence="10">
    <location>
        <begin position="241"/>
        <end position="263"/>
    </location>
</feature>
<keyword evidence="4" id="KW-0813">Transport</keyword>
<evidence type="ECO:0000256" key="6">
    <source>
        <dbReference type="ARBA" id="ARBA00022692"/>
    </source>
</evidence>
<protein>
    <recommendedName>
        <fullName evidence="3">Multidrug export protein MepA</fullName>
    </recommendedName>
</protein>
<evidence type="ECO:0000256" key="1">
    <source>
        <dbReference type="ARBA" id="ARBA00004651"/>
    </source>
</evidence>
<comment type="caution">
    <text evidence="11">The sequence shown here is derived from an EMBL/GenBank/DDBJ whole genome shotgun (WGS) entry which is preliminary data.</text>
</comment>
<gene>
    <name evidence="11" type="primary">mepA_2</name>
    <name evidence="11" type="ORF">CI610_01510</name>
</gene>
<dbReference type="PANTHER" id="PTHR43823">
    <property type="entry name" value="SPORULATION PROTEIN YKVU"/>
    <property type="match status" value="1"/>
</dbReference>
<comment type="similarity">
    <text evidence="2">Belongs to the multi antimicrobial extrusion (MATE) (TC 2.A.66.1) family. MepA subfamily.</text>
</comment>
<dbReference type="GO" id="GO:0046677">
    <property type="term" value="P:response to antibiotic"/>
    <property type="evidence" value="ECO:0007669"/>
    <property type="project" value="UniProtKB-KW"/>
</dbReference>
<evidence type="ECO:0000256" key="5">
    <source>
        <dbReference type="ARBA" id="ARBA00022475"/>
    </source>
</evidence>
<dbReference type="EMBL" id="NSIT01000064">
    <property type="protein sequence ID" value="PJE79504.1"/>
    <property type="molecule type" value="Genomic_DNA"/>
</dbReference>
<accession>A0A2H9T8H3</accession>
<dbReference type="GO" id="GO:0005886">
    <property type="term" value="C:plasma membrane"/>
    <property type="evidence" value="ECO:0007669"/>
    <property type="project" value="UniProtKB-SubCell"/>
</dbReference>